<gene>
    <name evidence="1" type="ORF">BST29_10370</name>
</gene>
<proteinExistence type="predicted"/>
<dbReference type="RefSeq" id="WP_083010431.1">
    <property type="nucleotide sequence ID" value="NZ_CP060015.1"/>
</dbReference>
<accession>A0ABX3ST88</accession>
<sequence length="108" mass="11754">MAREHGGPDGDAVNAACPLRCGRRRGAAGDTRDQASARDQVDWAGLPVNLDLVFSRQQRDKVYVQHLMRKRGTPLRSWLQDGAPLCACDVAANYGRAYPVAAESMSGR</sequence>
<protein>
    <submittedName>
        <fullName evidence="1">Uncharacterized protein</fullName>
    </submittedName>
</protein>
<dbReference type="Gene3D" id="3.40.50.80">
    <property type="entry name" value="Nucleotide-binding domain of ferredoxin-NADP reductase (FNR) module"/>
    <property type="match status" value="1"/>
</dbReference>
<dbReference type="SUPFAM" id="SSF52343">
    <property type="entry name" value="Ferredoxin reductase-like, C-terminal NADP-linked domain"/>
    <property type="match status" value="1"/>
</dbReference>
<comment type="caution">
    <text evidence="1">The sequence shown here is derived from an EMBL/GenBank/DDBJ whole genome shotgun (WGS) entry which is preliminary data.</text>
</comment>
<evidence type="ECO:0000313" key="1">
    <source>
        <dbReference type="EMBL" id="ORA83263.1"/>
    </source>
</evidence>
<reference evidence="1 2" key="1">
    <citation type="submission" date="2017-02" db="EMBL/GenBank/DDBJ databases">
        <title>The new phylogeny of genus Mycobacterium.</title>
        <authorList>
            <person name="Tortoli E."/>
            <person name="Trovato A."/>
            <person name="Cirillo D.M."/>
        </authorList>
    </citation>
    <scope>NUCLEOTIDE SEQUENCE [LARGE SCALE GENOMIC DNA]</scope>
    <source>
        <strain evidence="1 2">IP1130001</strain>
    </source>
</reference>
<dbReference type="InterPro" id="IPR039261">
    <property type="entry name" value="FNR_nucleotide-bd"/>
</dbReference>
<dbReference type="Proteomes" id="UP000243140">
    <property type="component" value="Unassembled WGS sequence"/>
</dbReference>
<organism evidence="1 2">
    <name type="scientific">Mycobacterium malmoense</name>
    <dbReference type="NCBI Taxonomy" id="1780"/>
    <lineage>
        <taxon>Bacteria</taxon>
        <taxon>Bacillati</taxon>
        <taxon>Actinomycetota</taxon>
        <taxon>Actinomycetes</taxon>
        <taxon>Mycobacteriales</taxon>
        <taxon>Mycobacteriaceae</taxon>
        <taxon>Mycobacterium</taxon>
    </lineage>
</organism>
<name>A0ABX3ST88_MYCMA</name>
<keyword evidence="2" id="KW-1185">Reference proteome</keyword>
<evidence type="ECO:0000313" key="2">
    <source>
        <dbReference type="Proteomes" id="UP000243140"/>
    </source>
</evidence>
<dbReference type="EMBL" id="MVHV01000008">
    <property type="protein sequence ID" value="ORA83263.1"/>
    <property type="molecule type" value="Genomic_DNA"/>
</dbReference>